<organism evidence="3 5">
    <name type="scientific">Marivita cryptomonadis</name>
    <dbReference type="NCBI Taxonomy" id="505252"/>
    <lineage>
        <taxon>Bacteria</taxon>
        <taxon>Pseudomonadati</taxon>
        <taxon>Pseudomonadota</taxon>
        <taxon>Alphaproteobacteria</taxon>
        <taxon>Rhodobacterales</taxon>
        <taxon>Roseobacteraceae</taxon>
        <taxon>Marivita</taxon>
    </lineage>
</organism>
<dbReference type="RefSeq" id="WP_085628166.1">
    <property type="nucleotide sequence ID" value="NZ_JAFBWU010000012.1"/>
</dbReference>
<evidence type="ECO:0000313" key="3">
    <source>
        <dbReference type="EMBL" id="MBM2414050.1"/>
    </source>
</evidence>
<evidence type="ECO:0000256" key="1">
    <source>
        <dbReference type="SAM" id="SignalP"/>
    </source>
</evidence>
<feature type="signal peptide" evidence="1">
    <location>
        <begin position="1"/>
        <end position="19"/>
    </location>
</feature>
<evidence type="ECO:0000259" key="2">
    <source>
        <dbReference type="Pfam" id="PF13202"/>
    </source>
</evidence>
<sequence length="143" mass="15325">MSKSPILLALLFAATTATAQQGVPGGHFVENWDLDGDGQVTLAEATERRGDVFMTFDADENGMLTSEEHDLFDEARAMDMAENGEGHGTGKRNPANGMLREVTDANGDGNVTREEFLNAVPAWFAGMDRNGDNVVTTADFGRG</sequence>
<evidence type="ECO:0000313" key="6">
    <source>
        <dbReference type="Proteomes" id="UP000809440"/>
    </source>
</evidence>
<comment type="caution">
    <text evidence="3">The sequence shown here is derived from an EMBL/GenBank/DDBJ whole genome shotgun (WGS) entry which is preliminary data.</text>
</comment>
<dbReference type="Gene3D" id="1.10.238.10">
    <property type="entry name" value="EF-hand"/>
    <property type="match status" value="1"/>
</dbReference>
<keyword evidence="1" id="KW-0732">Signal</keyword>
<dbReference type="GeneID" id="62639815"/>
<feature type="chain" id="PRO_5040466286" evidence="1">
    <location>
        <begin position="20"/>
        <end position="143"/>
    </location>
</feature>
<evidence type="ECO:0000313" key="4">
    <source>
        <dbReference type="EMBL" id="MBM2418720.1"/>
    </source>
</evidence>
<dbReference type="InterPro" id="IPR011992">
    <property type="entry name" value="EF-hand-dom_pair"/>
</dbReference>
<dbReference type="Pfam" id="PF13202">
    <property type="entry name" value="EF-hand_5"/>
    <property type="match status" value="1"/>
</dbReference>
<dbReference type="EMBL" id="JAFBXE010000012">
    <property type="protein sequence ID" value="MBM2414050.1"/>
    <property type="molecule type" value="Genomic_DNA"/>
</dbReference>
<dbReference type="EMBL" id="JAFBXF010000012">
    <property type="protein sequence ID" value="MBM2418720.1"/>
    <property type="molecule type" value="Genomic_DNA"/>
</dbReference>
<accession>A0A9Q2P0F0</accession>
<feature type="domain" description="EF-hand" evidence="2">
    <location>
        <begin position="104"/>
        <end position="117"/>
    </location>
</feature>
<dbReference type="GO" id="GO:0005509">
    <property type="term" value="F:calcium ion binding"/>
    <property type="evidence" value="ECO:0007669"/>
    <property type="project" value="InterPro"/>
</dbReference>
<name>A0A9Q2P0F0_9RHOB</name>
<dbReference type="SUPFAM" id="SSF47473">
    <property type="entry name" value="EF-hand"/>
    <property type="match status" value="1"/>
</dbReference>
<reference evidence="3 6" key="1">
    <citation type="submission" date="2021-01" db="EMBL/GenBank/DDBJ databases">
        <title>Diatom-associated Roseobacters Show Island Model of Population Structure.</title>
        <authorList>
            <person name="Qu L."/>
            <person name="Feng X."/>
            <person name="Chen Y."/>
            <person name="Li L."/>
            <person name="Wang X."/>
            <person name="Hu Z."/>
            <person name="Wang H."/>
            <person name="Luo H."/>
        </authorList>
    </citation>
    <scope>NUCLEOTIDE SEQUENCE</scope>
    <source>
        <strain evidence="4 6">CC28-63</strain>
        <strain evidence="3">CC28-69</strain>
    </source>
</reference>
<dbReference type="OrthoDB" id="7631435at2"/>
<dbReference type="Proteomes" id="UP000809440">
    <property type="component" value="Unassembled WGS sequence"/>
</dbReference>
<dbReference type="AlphaFoldDB" id="A0A9Q2P0F0"/>
<keyword evidence="6" id="KW-1185">Reference proteome</keyword>
<dbReference type="InterPro" id="IPR018247">
    <property type="entry name" value="EF_Hand_1_Ca_BS"/>
</dbReference>
<gene>
    <name evidence="3" type="ORF">JQX41_17155</name>
    <name evidence="4" type="ORF">JQX48_17170</name>
</gene>
<dbReference type="Proteomes" id="UP000755667">
    <property type="component" value="Unassembled WGS sequence"/>
</dbReference>
<dbReference type="PROSITE" id="PS00018">
    <property type="entry name" value="EF_HAND_1"/>
    <property type="match status" value="2"/>
</dbReference>
<proteinExistence type="predicted"/>
<dbReference type="InterPro" id="IPR002048">
    <property type="entry name" value="EF_hand_dom"/>
</dbReference>
<protein>
    <submittedName>
        <fullName evidence="3">EF-hand domain-containing protein</fullName>
    </submittedName>
</protein>
<evidence type="ECO:0000313" key="5">
    <source>
        <dbReference type="Proteomes" id="UP000755667"/>
    </source>
</evidence>